<dbReference type="PRINTS" id="PR00385">
    <property type="entry name" value="P450"/>
</dbReference>
<dbReference type="HOGENOM" id="CLU_001570_15_6_1"/>
<proteinExistence type="inferred from homology"/>
<dbReference type="InterPro" id="IPR001128">
    <property type="entry name" value="Cyt_P450"/>
</dbReference>
<dbReference type="PANTHER" id="PTHR24286:SF384">
    <property type="entry name" value="P450, PUTATIVE (EUROFUNG)-RELATED"/>
    <property type="match status" value="1"/>
</dbReference>
<sequence length="271" mass="29489">QGLKARKVLHGYLDKLLRDKLERPEFKESQDAMDILISSAKEHGKEMSMLELKEAAVELIFAAHATTASASTSLVLQMLKHPDTLARLRRELADAGLGGGPAAAAAAAAGTAERPPLTLGRLVGLRYLDCVVKEVLRLLPPVSGGYRTALKTFELEGCQIPKGWSVLYSIRDTHETAPAFSSPLDFDPDRFDATRAEDSKERFSYLPFGGGVRSCLGKELAKLILKVLAVELAGGCTWELASAEYPRMQTVPIVHPVDGLHVRFKALPTDE</sequence>
<dbReference type="Pfam" id="PF00067">
    <property type="entry name" value="p450"/>
    <property type="match status" value="1"/>
</dbReference>
<evidence type="ECO:0000256" key="5">
    <source>
        <dbReference type="ARBA" id="ARBA00023004"/>
    </source>
</evidence>
<name>S4RJ32_PETMA</name>
<dbReference type="GO" id="GO:0004497">
    <property type="term" value="F:monooxygenase activity"/>
    <property type="evidence" value="ECO:0007669"/>
    <property type="project" value="UniProtKB-KW"/>
</dbReference>
<comment type="similarity">
    <text evidence="1 7">Belongs to the cytochrome P450 family.</text>
</comment>
<dbReference type="SUPFAM" id="SSF48264">
    <property type="entry name" value="Cytochrome P450"/>
    <property type="match status" value="1"/>
</dbReference>
<dbReference type="OMA" id="GYEWELI"/>
<dbReference type="InterPro" id="IPR036396">
    <property type="entry name" value="Cyt_P450_sf"/>
</dbReference>
<dbReference type="GO" id="GO:0016705">
    <property type="term" value="F:oxidoreductase activity, acting on paired donors, with incorporation or reduction of molecular oxygen"/>
    <property type="evidence" value="ECO:0007669"/>
    <property type="project" value="InterPro"/>
</dbReference>
<keyword evidence="4 7" id="KW-0560">Oxidoreductase</keyword>
<dbReference type="Gene3D" id="1.10.630.10">
    <property type="entry name" value="Cytochrome P450"/>
    <property type="match status" value="1"/>
</dbReference>
<dbReference type="GeneTree" id="ENSGT00800000124060"/>
<evidence type="ECO:0000256" key="4">
    <source>
        <dbReference type="ARBA" id="ARBA00023002"/>
    </source>
</evidence>
<evidence type="ECO:0000256" key="3">
    <source>
        <dbReference type="ARBA" id="ARBA00022723"/>
    </source>
</evidence>
<dbReference type="GO" id="GO:0020037">
    <property type="term" value="F:heme binding"/>
    <property type="evidence" value="ECO:0007669"/>
    <property type="project" value="InterPro"/>
</dbReference>
<keyword evidence="2 7" id="KW-0349">Heme</keyword>
<dbReference type="PANTHER" id="PTHR24286">
    <property type="entry name" value="CYTOCHROME P450 26"/>
    <property type="match status" value="1"/>
</dbReference>
<dbReference type="PRINTS" id="PR00359">
    <property type="entry name" value="BP450"/>
</dbReference>
<evidence type="ECO:0000313" key="8">
    <source>
        <dbReference type="Ensembl" id="ENSPMAP00000005214.1"/>
    </source>
</evidence>
<dbReference type="PROSITE" id="PS00086">
    <property type="entry name" value="CYTOCHROME_P450"/>
    <property type="match status" value="1"/>
</dbReference>
<dbReference type="InterPro" id="IPR017972">
    <property type="entry name" value="Cyt_P450_CS"/>
</dbReference>
<dbReference type="GO" id="GO:0016125">
    <property type="term" value="P:sterol metabolic process"/>
    <property type="evidence" value="ECO:0007669"/>
    <property type="project" value="TreeGrafter"/>
</dbReference>
<keyword evidence="5 7" id="KW-0408">Iron</keyword>
<evidence type="ECO:0000256" key="2">
    <source>
        <dbReference type="ARBA" id="ARBA00022617"/>
    </source>
</evidence>
<reference evidence="8" key="2">
    <citation type="submission" date="2025-09" db="UniProtKB">
        <authorList>
            <consortium name="Ensembl"/>
        </authorList>
    </citation>
    <scope>IDENTIFICATION</scope>
</reference>
<protein>
    <submittedName>
        <fullName evidence="8">Cytochrome P450, family 26, subfamily b, polypeptide 1</fullName>
    </submittedName>
</protein>
<evidence type="ECO:0000256" key="7">
    <source>
        <dbReference type="RuleBase" id="RU000461"/>
    </source>
</evidence>
<dbReference type="Ensembl" id="ENSPMAT00000005233.1">
    <property type="protein sequence ID" value="ENSPMAP00000005214.1"/>
    <property type="gene ID" value="ENSPMAG00000004759.1"/>
</dbReference>
<keyword evidence="3 7" id="KW-0479">Metal-binding</keyword>
<dbReference type="GO" id="GO:0005506">
    <property type="term" value="F:iron ion binding"/>
    <property type="evidence" value="ECO:0007669"/>
    <property type="project" value="InterPro"/>
</dbReference>
<dbReference type="InterPro" id="IPR002397">
    <property type="entry name" value="Cyt_P450_B"/>
</dbReference>
<accession>S4RJ32</accession>
<evidence type="ECO:0000256" key="6">
    <source>
        <dbReference type="ARBA" id="ARBA00023033"/>
    </source>
</evidence>
<dbReference type="AlphaFoldDB" id="S4RJ32"/>
<dbReference type="STRING" id="7757.ENSPMAP00000005214"/>
<organism evidence="8">
    <name type="scientific">Petromyzon marinus</name>
    <name type="common">Sea lamprey</name>
    <dbReference type="NCBI Taxonomy" id="7757"/>
    <lineage>
        <taxon>Eukaryota</taxon>
        <taxon>Metazoa</taxon>
        <taxon>Chordata</taxon>
        <taxon>Craniata</taxon>
        <taxon>Vertebrata</taxon>
        <taxon>Cyclostomata</taxon>
        <taxon>Hyperoartia</taxon>
        <taxon>Petromyzontiformes</taxon>
        <taxon>Petromyzontidae</taxon>
        <taxon>Petromyzon</taxon>
    </lineage>
</organism>
<evidence type="ECO:0000256" key="1">
    <source>
        <dbReference type="ARBA" id="ARBA00010617"/>
    </source>
</evidence>
<reference evidence="8" key="1">
    <citation type="submission" date="2025-08" db="UniProtKB">
        <authorList>
            <consortium name="Ensembl"/>
        </authorList>
    </citation>
    <scope>IDENTIFICATION</scope>
</reference>
<keyword evidence="6 7" id="KW-0503">Monooxygenase</keyword>